<reference evidence="1 2" key="1">
    <citation type="submission" date="2017-10" db="EMBL/GenBank/DDBJ databases">
        <title>Draft genome of Longimonas halophila.</title>
        <authorList>
            <person name="Goh K.M."/>
            <person name="Shamsir M.S."/>
            <person name="Lim S.W."/>
        </authorList>
    </citation>
    <scope>NUCLEOTIDE SEQUENCE [LARGE SCALE GENOMIC DNA]</scope>
    <source>
        <strain evidence="1 2">KCTC 42399</strain>
    </source>
</reference>
<gene>
    <name evidence="1" type="ORF">CRI93_06000</name>
</gene>
<keyword evidence="2" id="KW-1185">Reference proteome</keyword>
<sequence>MLGSVNVSFSNSPEEWTATLDLRIGERNDGADALLTTVSDLAVGENGTIYVVQPRESRVRVFDAEGELQDTWGRSGEGPGEFRNAKDIGWTEEAVWVTDVQRVHLFGLDGTPTQTITLLADIQKDGPGRLVSRALLPGNAVLAQRLLPSRVIAEGAYTTSGLFRILPATEQAEKIADLSVENRVLELSNGGRLYGEQPLSDHALWTLSQDREDLIIIERAVSELADEQDITIRLYAFSQNRQRTLTLPYDPRPVSDNLVNQLIDEYMEKLADVPIENVERQLRDQLYLPEHQPPVYDVVAGPQDTIWLRRGIGQGEPAQWLIINHDGDHIASITLPGAVKPLHITDTMLWAAATDDQGVSYVERYRIER</sequence>
<evidence type="ECO:0008006" key="3">
    <source>
        <dbReference type="Google" id="ProtNLM"/>
    </source>
</evidence>
<organism evidence="1 2">
    <name type="scientific">Longimonas halophila</name>
    <dbReference type="NCBI Taxonomy" id="1469170"/>
    <lineage>
        <taxon>Bacteria</taxon>
        <taxon>Pseudomonadati</taxon>
        <taxon>Rhodothermota</taxon>
        <taxon>Rhodothermia</taxon>
        <taxon>Rhodothermales</taxon>
        <taxon>Salisaetaceae</taxon>
        <taxon>Longimonas</taxon>
    </lineage>
</organism>
<comment type="caution">
    <text evidence="1">The sequence shown here is derived from an EMBL/GenBank/DDBJ whole genome shotgun (WGS) entry which is preliminary data.</text>
</comment>
<dbReference type="InterPro" id="IPR011042">
    <property type="entry name" value="6-blade_b-propeller_TolB-like"/>
</dbReference>
<evidence type="ECO:0000313" key="1">
    <source>
        <dbReference type="EMBL" id="PEN07993.1"/>
    </source>
</evidence>
<accession>A0A2H3NQP3</accession>
<dbReference type="Gene3D" id="2.120.10.30">
    <property type="entry name" value="TolB, C-terminal domain"/>
    <property type="match status" value="1"/>
</dbReference>
<evidence type="ECO:0000313" key="2">
    <source>
        <dbReference type="Proteomes" id="UP000221024"/>
    </source>
</evidence>
<dbReference type="Proteomes" id="UP000221024">
    <property type="component" value="Unassembled WGS sequence"/>
</dbReference>
<dbReference type="EMBL" id="PDEP01000004">
    <property type="protein sequence ID" value="PEN07993.1"/>
    <property type="molecule type" value="Genomic_DNA"/>
</dbReference>
<proteinExistence type="predicted"/>
<name>A0A2H3NQP3_9BACT</name>
<protein>
    <recommendedName>
        <fullName evidence="3">6-bladed beta-propeller</fullName>
    </recommendedName>
</protein>
<dbReference type="AlphaFoldDB" id="A0A2H3NQP3"/>
<dbReference type="SUPFAM" id="SSF101898">
    <property type="entry name" value="NHL repeat"/>
    <property type="match status" value="1"/>
</dbReference>